<feature type="binding site" description="axial binding residue" evidence="7">
    <location>
        <position position="673"/>
    </location>
    <ligand>
        <name>heme</name>
        <dbReference type="ChEBI" id="CHEBI:30413"/>
    </ligand>
    <ligandPart>
        <name>Fe</name>
        <dbReference type="ChEBI" id="CHEBI:18248"/>
    </ligandPart>
</feature>
<dbReference type="Pfam" id="PF00067">
    <property type="entry name" value="p450"/>
    <property type="match status" value="2"/>
</dbReference>
<name>A0A366RND8_9HYPO</name>
<organism evidence="8 9">
    <name type="scientific">Fusarium coffeatum</name>
    <dbReference type="NCBI Taxonomy" id="231269"/>
    <lineage>
        <taxon>Eukaryota</taxon>
        <taxon>Fungi</taxon>
        <taxon>Dikarya</taxon>
        <taxon>Ascomycota</taxon>
        <taxon>Pezizomycotina</taxon>
        <taxon>Sordariomycetes</taxon>
        <taxon>Hypocreomycetidae</taxon>
        <taxon>Hypocreales</taxon>
        <taxon>Nectriaceae</taxon>
        <taxon>Fusarium</taxon>
        <taxon>Fusarium incarnatum-equiseti species complex</taxon>
    </lineage>
</organism>
<dbReference type="GO" id="GO:0020037">
    <property type="term" value="F:heme binding"/>
    <property type="evidence" value="ECO:0007669"/>
    <property type="project" value="InterPro"/>
</dbReference>
<evidence type="ECO:0000313" key="9">
    <source>
        <dbReference type="Proteomes" id="UP000253153"/>
    </source>
</evidence>
<accession>A0A366RND8</accession>
<evidence type="ECO:0000256" key="1">
    <source>
        <dbReference type="ARBA" id="ARBA00001971"/>
    </source>
</evidence>
<dbReference type="PROSITE" id="PS00086">
    <property type="entry name" value="CYTOCHROME_P450"/>
    <property type="match status" value="1"/>
</dbReference>
<dbReference type="InterPro" id="IPR050121">
    <property type="entry name" value="Cytochrome_P450_monoxygenase"/>
</dbReference>
<evidence type="ECO:0000256" key="7">
    <source>
        <dbReference type="PIRSR" id="PIRSR602403-1"/>
    </source>
</evidence>
<dbReference type="PRINTS" id="PR00385">
    <property type="entry name" value="P450"/>
</dbReference>
<dbReference type="AlphaFoldDB" id="A0A366RND8"/>
<evidence type="ECO:0000256" key="3">
    <source>
        <dbReference type="ARBA" id="ARBA00022617"/>
    </source>
</evidence>
<evidence type="ECO:0000313" key="8">
    <source>
        <dbReference type="EMBL" id="RBR18647.1"/>
    </source>
</evidence>
<evidence type="ECO:0000256" key="6">
    <source>
        <dbReference type="ARBA" id="ARBA00023033"/>
    </source>
</evidence>
<dbReference type="OrthoDB" id="1470350at2759"/>
<keyword evidence="6" id="KW-0560">Oxidoreductase</keyword>
<reference evidence="8 9" key="1">
    <citation type="submission" date="2018-06" db="EMBL/GenBank/DDBJ databases">
        <title>Fusarium incarnatum-equiseti species complex species 28.</title>
        <authorList>
            <person name="Gardiner D.M."/>
        </authorList>
    </citation>
    <scope>NUCLEOTIDE SEQUENCE [LARGE SCALE GENOMIC DNA]</scope>
    <source>
        <strain evidence="8 9">FIESC_28</strain>
    </source>
</reference>
<evidence type="ECO:0000256" key="2">
    <source>
        <dbReference type="ARBA" id="ARBA00010617"/>
    </source>
</evidence>
<dbReference type="InterPro" id="IPR017972">
    <property type="entry name" value="Cyt_P450_CS"/>
</dbReference>
<gene>
    <name evidence="8" type="ORF">FIESC28_05924</name>
</gene>
<keyword evidence="4 7" id="KW-0479">Metal-binding</keyword>
<dbReference type="GeneID" id="41995365"/>
<comment type="similarity">
    <text evidence="2">Belongs to the cytochrome P450 family.</text>
</comment>
<dbReference type="InterPro" id="IPR001128">
    <property type="entry name" value="Cyt_P450"/>
</dbReference>
<dbReference type="Gene3D" id="1.10.630.10">
    <property type="entry name" value="Cytochrome P450"/>
    <property type="match status" value="1"/>
</dbReference>
<dbReference type="RefSeq" id="XP_031015839.1">
    <property type="nucleotide sequence ID" value="XM_031160069.1"/>
</dbReference>
<comment type="caution">
    <text evidence="8">The sequence shown here is derived from an EMBL/GenBank/DDBJ whole genome shotgun (WGS) entry which is preliminary data.</text>
</comment>
<evidence type="ECO:0000256" key="5">
    <source>
        <dbReference type="ARBA" id="ARBA00023004"/>
    </source>
</evidence>
<dbReference type="Proteomes" id="UP000253153">
    <property type="component" value="Unassembled WGS sequence"/>
</dbReference>
<dbReference type="PANTHER" id="PTHR24305">
    <property type="entry name" value="CYTOCHROME P450"/>
    <property type="match status" value="1"/>
</dbReference>
<dbReference type="InterPro" id="IPR002403">
    <property type="entry name" value="Cyt_P450_E_grp-IV"/>
</dbReference>
<dbReference type="PANTHER" id="PTHR24305:SF232">
    <property type="entry name" value="P450, PUTATIVE (EUROFUNG)-RELATED"/>
    <property type="match status" value="1"/>
</dbReference>
<keyword evidence="6" id="KW-0503">Monooxygenase</keyword>
<dbReference type="GO" id="GO:0004497">
    <property type="term" value="F:monooxygenase activity"/>
    <property type="evidence" value="ECO:0007669"/>
    <property type="project" value="UniProtKB-KW"/>
</dbReference>
<dbReference type="PRINTS" id="PR00465">
    <property type="entry name" value="EP450IV"/>
</dbReference>
<protein>
    <recommendedName>
        <fullName evidence="10">Cytochrome P450 monooxygenase</fullName>
    </recommendedName>
</protein>
<dbReference type="GO" id="GO:0005506">
    <property type="term" value="F:iron ion binding"/>
    <property type="evidence" value="ECO:0007669"/>
    <property type="project" value="InterPro"/>
</dbReference>
<keyword evidence="5 7" id="KW-0408">Iron</keyword>
<evidence type="ECO:0008006" key="10">
    <source>
        <dbReference type="Google" id="ProtNLM"/>
    </source>
</evidence>
<sequence length="728" mass="82105">MVYPNGGCGGVLSTTCKTATAADAKRRGSTEMKTVRLFEDLRLVYDVRSGPETCLRASQSSERHVQYLNSVLPVCFSRRRKGCVYWLLSDTRLKSPTEEERVEYENVECLRCLISGCVSIEKKQICFKQKPESRIETFFYLESNNLIMTSSGLDPPLLLDSFSARVLLGGLLLAGIAYTLYRLMLPQPLEDIPYNLSATNRIFGDLPDVKAYGSLTDWLATQTIKHNSPLFQAFIRPFAKPWVVVADHYEASEICMHRLKEFDRGAASTGLFHCVVPGAHITLKSSDPQFKKNKELVRNLMTPSFLNEVSAPEIYDKFSRLVELWSLKAEYADGNYFSAANDVHNAALDIIICAAFGLDTEKTQLVKEIQELKPHSDPATIKNDDEFQFKPVFLNEDLNALAIVGESVAKVIKTPAPLIFHFLYRNLSSKWKKAFTLASQLQEREIANGIKRRRNGEAMKCALDEISVREEAMAKKEGRAPDYYSQVITSELMTYLIGGHETTSSAIRWGLSFISADQRAQSELRHALQQAYPQAKAEHRAPSLAEILQTRVPYLDAVVEEILRLAYPLGMSLREVQVDTQILGAQVPKGTTIVFLSNCPSVLSPPIDYNEERSSEWVRSRRPKEPFGKDYDFAGFIPERWLKTVTSSDGKEKVVFDSQAFPIQAFGLGPRGCFGRRMAYLEMKIFFTLVIWTFKLLPLQPHLATPKPVSSLTRNPDKVFVKLQKVVI</sequence>
<evidence type="ECO:0000256" key="4">
    <source>
        <dbReference type="ARBA" id="ARBA00022723"/>
    </source>
</evidence>
<dbReference type="InterPro" id="IPR036396">
    <property type="entry name" value="Cyt_P450_sf"/>
</dbReference>
<keyword evidence="3 7" id="KW-0349">Heme</keyword>
<dbReference type="GO" id="GO:0016705">
    <property type="term" value="F:oxidoreductase activity, acting on paired donors, with incorporation or reduction of molecular oxygen"/>
    <property type="evidence" value="ECO:0007669"/>
    <property type="project" value="InterPro"/>
</dbReference>
<dbReference type="EMBL" id="QKXC01000122">
    <property type="protein sequence ID" value="RBR18647.1"/>
    <property type="molecule type" value="Genomic_DNA"/>
</dbReference>
<proteinExistence type="inferred from homology"/>
<keyword evidence="9" id="KW-1185">Reference proteome</keyword>
<comment type="cofactor">
    <cofactor evidence="1 7">
        <name>heme</name>
        <dbReference type="ChEBI" id="CHEBI:30413"/>
    </cofactor>
</comment>
<dbReference type="SUPFAM" id="SSF48264">
    <property type="entry name" value="Cytochrome P450"/>
    <property type="match status" value="1"/>
</dbReference>